<dbReference type="EMBL" id="BLXT01007105">
    <property type="protein sequence ID" value="GFO36592.1"/>
    <property type="molecule type" value="Genomic_DNA"/>
</dbReference>
<accession>A0AAV4CXD2</accession>
<sequence length="98" mass="11206">MTEIDRALKQFVFESMDLTSVDSNGFILEKDKEGCQVSAIPWDDPYPFFKIMLPQTRRPSADVKCLSVTPDESRSGRYFHLALRSLKITWGVKMCATL</sequence>
<dbReference type="AlphaFoldDB" id="A0AAV4CXD2"/>
<keyword evidence="2" id="KW-1185">Reference proteome</keyword>
<evidence type="ECO:0000313" key="2">
    <source>
        <dbReference type="Proteomes" id="UP000735302"/>
    </source>
</evidence>
<evidence type="ECO:0000313" key="1">
    <source>
        <dbReference type="EMBL" id="GFO36592.1"/>
    </source>
</evidence>
<protein>
    <submittedName>
        <fullName evidence="1">Sperm-associated antigen 17</fullName>
    </submittedName>
</protein>
<comment type="caution">
    <text evidence="1">The sequence shown here is derived from an EMBL/GenBank/DDBJ whole genome shotgun (WGS) entry which is preliminary data.</text>
</comment>
<name>A0AAV4CXD2_9GAST</name>
<organism evidence="1 2">
    <name type="scientific">Plakobranchus ocellatus</name>
    <dbReference type="NCBI Taxonomy" id="259542"/>
    <lineage>
        <taxon>Eukaryota</taxon>
        <taxon>Metazoa</taxon>
        <taxon>Spiralia</taxon>
        <taxon>Lophotrochozoa</taxon>
        <taxon>Mollusca</taxon>
        <taxon>Gastropoda</taxon>
        <taxon>Heterobranchia</taxon>
        <taxon>Euthyneura</taxon>
        <taxon>Panpulmonata</taxon>
        <taxon>Sacoglossa</taxon>
        <taxon>Placobranchoidea</taxon>
        <taxon>Plakobranchidae</taxon>
        <taxon>Plakobranchus</taxon>
    </lineage>
</organism>
<reference evidence="1 2" key="1">
    <citation type="journal article" date="2021" name="Elife">
        <title>Chloroplast acquisition without the gene transfer in kleptoplastic sea slugs, Plakobranchus ocellatus.</title>
        <authorList>
            <person name="Maeda T."/>
            <person name="Takahashi S."/>
            <person name="Yoshida T."/>
            <person name="Shimamura S."/>
            <person name="Takaki Y."/>
            <person name="Nagai Y."/>
            <person name="Toyoda A."/>
            <person name="Suzuki Y."/>
            <person name="Arimoto A."/>
            <person name="Ishii H."/>
            <person name="Satoh N."/>
            <person name="Nishiyama T."/>
            <person name="Hasebe M."/>
            <person name="Maruyama T."/>
            <person name="Minagawa J."/>
            <person name="Obokata J."/>
            <person name="Shigenobu S."/>
        </authorList>
    </citation>
    <scope>NUCLEOTIDE SEQUENCE [LARGE SCALE GENOMIC DNA]</scope>
</reference>
<dbReference type="Proteomes" id="UP000735302">
    <property type="component" value="Unassembled WGS sequence"/>
</dbReference>
<gene>
    <name evidence="1" type="ORF">PoB_006309700</name>
</gene>
<proteinExistence type="predicted"/>